<name>A0ABV3GS20_MICGL</name>
<proteinExistence type="predicted"/>
<protein>
    <submittedName>
        <fullName evidence="1">Uncharacterized protein</fullName>
    </submittedName>
</protein>
<dbReference type="RefSeq" id="WP_358140998.1">
    <property type="nucleotide sequence ID" value="NZ_JBFALK010000030.1"/>
</dbReference>
<comment type="caution">
    <text evidence="1">The sequence shown here is derived from an EMBL/GenBank/DDBJ whole genome shotgun (WGS) entry which is preliminary data.</text>
</comment>
<accession>A0ABV3GS20</accession>
<gene>
    <name evidence="1" type="ORF">AB0I59_37990</name>
</gene>
<dbReference type="Proteomes" id="UP001551675">
    <property type="component" value="Unassembled WGS sequence"/>
</dbReference>
<reference evidence="1 2" key="1">
    <citation type="submission" date="2024-06" db="EMBL/GenBank/DDBJ databases">
        <title>The Natural Products Discovery Center: Release of the First 8490 Sequenced Strains for Exploring Actinobacteria Biosynthetic Diversity.</title>
        <authorList>
            <person name="Kalkreuter E."/>
            <person name="Kautsar S.A."/>
            <person name="Yang D."/>
            <person name="Bader C.D."/>
            <person name="Teijaro C.N."/>
            <person name="Fluegel L."/>
            <person name="Davis C.M."/>
            <person name="Simpson J.R."/>
            <person name="Lauterbach L."/>
            <person name="Steele A.D."/>
            <person name="Gui C."/>
            <person name="Meng S."/>
            <person name="Li G."/>
            <person name="Viehrig K."/>
            <person name="Ye F."/>
            <person name="Su P."/>
            <person name="Kiefer A.F."/>
            <person name="Nichols A."/>
            <person name="Cepeda A.J."/>
            <person name="Yan W."/>
            <person name="Fan B."/>
            <person name="Jiang Y."/>
            <person name="Adhikari A."/>
            <person name="Zheng C.-J."/>
            <person name="Schuster L."/>
            <person name="Cowan T.M."/>
            <person name="Smanski M.J."/>
            <person name="Chevrette M.G."/>
            <person name="De Carvalho L.P.S."/>
            <person name="Shen B."/>
        </authorList>
    </citation>
    <scope>NUCLEOTIDE SEQUENCE [LARGE SCALE GENOMIC DNA]</scope>
    <source>
        <strain evidence="1 2">NPDC050100</strain>
    </source>
</reference>
<evidence type="ECO:0000313" key="1">
    <source>
        <dbReference type="EMBL" id="MEV0974421.1"/>
    </source>
</evidence>
<sequence length="41" mass="4414">MNSPTNFLVLRRFSHLPFPPGTRRSCSSTVAGVVIVPGEVS</sequence>
<dbReference type="EMBL" id="JBFALK010000030">
    <property type="protein sequence ID" value="MEV0974421.1"/>
    <property type="molecule type" value="Genomic_DNA"/>
</dbReference>
<evidence type="ECO:0000313" key="2">
    <source>
        <dbReference type="Proteomes" id="UP001551675"/>
    </source>
</evidence>
<organism evidence="1 2">
    <name type="scientific">Microtetraspora glauca</name>
    <dbReference type="NCBI Taxonomy" id="1996"/>
    <lineage>
        <taxon>Bacteria</taxon>
        <taxon>Bacillati</taxon>
        <taxon>Actinomycetota</taxon>
        <taxon>Actinomycetes</taxon>
        <taxon>Streptosporangiales</taxon>
        <taxon>Streptosporangiaceae</taxon>
        <taxon>Microtetraspora</taxon>
    </lineage>
</organism>
<keyword evidence="2" id="KW-1185">Reference proteome</keyword>